<sequence>MSNPVVLYSQVCSRTNRQYHANNRLKLSNVELKKQNDQSFDETFYGDDNYGNQRYTNRHLNRDKVRLYLRNKLSPYKTVKKSEVRIFANLSENNKDQNNGGHSSTPIPRRSKSQIPKCNVKKRVLNQTFEVQQKENLNDNLIESKNQTQDDEQLLKNVNFNREKIGDNKQHNHHNNQEEKKCLIRKKKTSEPNTSSCIQEANIGENDEELPDQLSILLYSTPPTAETERVKRNLRDLLILLNLQSSNYKVTNDAILVMIKYKWMFDMYPCPNRLAMSQIQVPATSEKWTMPTARNYFMNLVDQQVSNQLRKNRRRTYMDANCITEENIVNITKEMMDRIMYDMYINFVQPILNAEQAERNQFLSEREKRRAFVQQSNTKPLDNNETK</sequence>
<dbReference type="AlphaFoldDB" id="A0A9Q0M516"/>
<name>A0A9Q0M516_BLOTA</name>
<reference evidence="2" key="1">
    <citation type="submission" date="2022-12" db="EMBL/GenBank/DDBJ databases">
        <title>Genome assemblies of Blomia tropicalis.</title>
        <authorList>
            <person name="Cui Y."/>
        </authorList>
    </citation>
    <scope>NUCLEOTIDE SEQUENCE</scope>
    <source>
        <tissue evidence="2">Adult mites</tissue>
    </source>
</reference>
<accession>A0A9Q0M516</accession>
<feature type="compositionally biased region" description="Polar residues" evidence="1">
    <location>
        <begin position="90"/>
        <end position="106"/>
    </location>
</feature>
<comment type="caution">
    <text evidence="2">The sequence shown here is derived from an EMBL/GenBank/DDBJ whole genome shotgun (WGS) entry which is preliminary data.</text>
</comment>
<feature type="region of interest" description="Disordered" evidence="1">
    <location>
        <begin position="90"/>
        <end position="117"/>
    </location>
</feature>
<gene>
    <name evidence="2" type="ORF">RDWZM_004954</name>
</gene>
<evidence type="ECO:0000313" key="3">
    <source>
        <dbReference type="Proteomes" id="UP001142055"/>
    </source>
</evidence>
<keyword evidence="3" id="KW-1185">Reference proteome</keyword>
<evidence type="ECO:0000256" key="1">
    <source>
        <dbReference type="SAM" id="MobiDB-lite"/>
    </source>
</evidence>
<organism evidence="2 3">
    <name type="scientific">Blomia tropicalis</name>
    <name type="common">Mite</name>
    <dbReference type="NCBI Taxonomy" id="40697"/>
    <lineage>
        <taxon>Eukaryota</taxon>
        <taxon>Metazoa</taxon>
        <taxon>Ecdysozoa</taxon>
        <taxon>Arthropoda</taxon>
        <taxon>Chelicerata</taxon>
        <taxon>Arachnida</taxon>
        <taxon>Acari</taxon>
        <taxon>Acariformes</taxon>
        <taxon>Sarcoptiformes</taxon>
        <taxon>Astigmata</taxon>
        <taxon>Glycyphagoidea</taxon>
        <taxon>Echimyopodidae</taxon>
        <taxon>Blomia</taxon>
    </lineage>
</organism>
<dbReference type="EMBL" id="JAPWDV010000002">
    <property type="protein sequence ID" value="KAJ6219142.1"/>
    <property type="molecule type" value="Genomic_DNA"/>
</dbReference>
<evidence type="ECO:0000313" key="2">
    <source>
        <dbReference type="EMBL" id="KAJ6219142.1"/>
    </source>
</evidence>
<protein>
    <submittedName>
        <fullName evidence="2">Uncharacterized protein</fullName>
    </submittedName>
</protein>
<dbReference type="Proteomes" id="UP001142055">
    <property type="component" value="Chromosome 2"/>
</dbReference>
<proteinExistence type="predicted"/>